<name>A0A087T931_STEMI</name>
<evidence type="ECO:0000256" key="9">
    <source>
        <dbReference type="ARBA" id="ARBA00026055"/>
    </source>
</evidence>
<comment type="similarity">
    <text evidence="3 10">Belongs to the TBCA family.</text>
</comment>
<evidence type="ECO:0000256" key="10">
    <source>
        <dbReference type="RuleBase" id="RU364030"/>
    </source>
</evidence>
<dbReference type="Proteomes" id="UP000054359">
    <property type="component" value="Unassembled WGS sequence"/>
</dbReference>
<keyword evidence="7 10" id="KW-0143">Chaperone</keyword>
<dbReference type="GO" id="GO:0005874">
    <property type="term" value="C:microtubule"/>
    <property type="evidence" value="ECO:0007669"/>
    <property type="project" value="UniProtKB-KW"/>
</dbReference>
<dbReference type="GO" id="GO:0005829">
    <property type="term" value="C:cytosol"/>
    <property type="evidence" value="ECO:0007669"/>
    <property type="project" value="TreeGrafter"/>
</dbReference>
<dbReference type="STRING" id="407821.A0A087T931"/>
<evidence type="ECO:0000256" key="3">
    <source>
        <dbReference type="ARBA" id="ARBA00006806"/>
    </source>
</evidence>
<evidence type="ECO:0000256" key="8">
    <source>
        <dbReference type="ARBA" id="ARBA00023212"/>
    </source>
</evidence>
<accession>A0A087T931</accession>
<dbReference type="FunFam" id="1.20.58.90:FF:000010">
    <property type="entry name" value="Tubulin-specific chaperone A"/>
    <property type="match status" value="1"/>
</dbReference>
<dbReference type="PANTHER" id="PTHR21500:SF0">
    <property type="entry name" value="TUBULIN-SPECIFIC CHAPERONE A"/>
    <property type="match status" value="1"/>
</dbReference>
<dbReference type="GO" id="GO:0007021">
    <property type="term" value="P:tubulin complex assembly"/>
    <property type="evidence" value="ECO:0007669"/>
    <property type="project" value="UniProtKB-UniRule"/>
</dbReference>
<dbReference type="OMA" id="VIQECIM"/>
<comment type="subunit">
    <text evidence="9 10">Supercomplex made of cofactors A to E. Cofactors A and D function by capturing and stabilizing tubulin in a quasi-native conformation. Cofactor E binds to the cofactor D-tubulin complex; interaction with cofactor C then causes the release of tubulin polypeptides that are committed to the native state.</text>
</comment>
<keyword evidence="8 10" id="KW-0206">Cytoskeleton</keyword>
<dbReference type="EMBL" id="KK114059">
    <property type="protein sequence ID" value="KFM61620.1"/>
    <property type="molecule type" value="Genomic_DNA"/>
</dbReference>
<evidence type="ECO:0000256" key="5">
    <source>
        <dbReference type="ARBA" id="ARBA00022490"/>
    </source>
</evidence>
<evidence type="ECO:0000256" key="11">
    <source>
        <dbReference type="SAM" id="Coils"/>
    </source>
</evidence>
<reference evidence="12 13" key="1">
    <citation type="submission" date="2013-11" db="EMBL/GenBank/DDBJ databases">
        <title>Genome sequencing of Stegodyphus mimosarum.</title>
        <authorList>
            <person name="Bechsgaard J."/>
        </authorList>
    </citation>
    <scope>NUCLEOTIDE SEQUENCE [LARGE SCALE GENOMIC DNA]</scope>
</reference>
<dbReference type="Pfam" id="PF02970">
    <property type="entry name" value="TBCA"/>
    <property type="match status" value="1"/>
</dbReference>
<dbReference type="SUPFAM" id="SSF46988">
    <property type="entry name" value="Tubulin chaperone cofactor A"/>
    <property type="match status" value="1"/>
</dbReference>
<gene>
    <name evidence="12" type="ORF">X975_16858</name>
</gene>
<evidence type="ECO:0000256" key="6">
    <source>
        <dbReference type="ARBA" id="ARBA00022701"/>
    </source>
</evidence>
<sequence length="110" mass="12673">MASPALKIIRIKGGVVKRITKEVAYYEKEVEQEKRRLEKMKNEGKDEYALKKQEEVIRESARMIPHCRNELRAAYNELKTILASEVDLCETEEYQKSNSILGEAGVVLCL</sequence>
<keyword evidence="5 10" id="KW-0963">Cytoplasm</keyword>
<keyword evidence="11" id="KW-0175">Coiled coil</keyword>
<comment type="subcellular location">
    <subcellularLocation>
        <location evidence="2 10">Cytoplasm</location>
        <location evidence="2 10">Cytoskeleton</location>
    </subcellularLocation>
</comment>
<dbReference type="PANTHER" id="PTHR21500">
    <property type="entry name" value="TUBULIN-SPECIFIC CHAPERONE A"/>
    <property type="match status" value="1"/>
</dbReference>
<protein>
    <recommendedName>
        <fullName evidence="4 10">Tubulin-specific chaperone A</fullName>
    </recommendedName>
</protein>
<organism evidence="12 13">
    <name type="scientific">Stegodyphus mimosarum</name>
    <name type="common">African social velvet spider</name>
    <dbReference type="NCBI Taxonomy" id="407821"/>
    <lineage>
        <taxon>Eukaryota</taxon>
        <taxon>Metazoa</taxon>
        <taxon>Ecdysozoa</taxon>
        <taxon>Arthropoda</taxon>
        <taxon>Chelicerata</taxon>
        <taxon>Arachnida</taxon>
        <taxon>Araneae</taxon>
        <taxon>Araneomorphae</taxon>
        <taxon>Entelegynae</taxon>
        <taxon>Eresoidea</taxon>
        <taxon>Eresidae</taxon>
        <taxon>Stegodyphus</taxon>
    </lineage>
</organism>
<dbReference type="OrthoDB" id="296187at2759"/>
<dbReference type="InterPro" id="IPR036126">
    <property type="entry name" value="TBCA_sf"/>
</dbReference>
<evidence type="ECO:0000313" key="12">
    <source>
        <dbReference type="EMBL" id="KFM61620.1"/>
    </source>
</evidence>
<proteinExistence type="inferred from homology"/>
<dbReference type="InterPro" id="IPR004226">
    <property type="entry name" value="TBCA"/>
</dbReference>
<keyword evidence="13" id="KW-1185">Reference proteome</keyword>
<evidence type="ECO:0000256" key="1">
    <source>
        <dbReference type="ARBA" id="ARBA00003046"/>
    </source>
</evidence>
<dbReference type="AlphaFoldDB" id="A0A087T931"/>
<evidence type="ECO:0000256" key="2">
    <source>
        <dbReference type="ARBA" id="ARBA00004245"/>
    </source>
</evidence>
<dbReference type="GO" id="GO:0048487">
    <property type="term" value="F:beta-tubulin binding"/>
    <property type="evidence" value="ECO:0007669"/>
    <property type="project" value="InterPro"/>
</dbReference>
<comment type="function">
    <text evidence="1">Tubulin-folding protein; involved in the early step of the tubulin folding pathway.</text>
</comment>
<evidence type="ECO:0000256" key="4">
    <source>
        <dbReference type="ARBA" id="ARBA00015002"/>
    </source>
</evidence>
<dbReference type="GO" id="GO:0007023">
    <property type="term" value="P:post-chaperonin tubulin folding pathway"/>
    <property type="evidence" value="ECO:0007669"/>
    <property type="project" value="UniProtKB-UniRule"/>
</dbReference>
<keyword evidence="6 10" id="KW-0493">Microtubule</keyword>
<feature type="coiled-coil region" evidence="11">
    <location>
        <begin position="16"/>
        <end position="54"/>
    </location>
</feature>
<dbReference type="Gene3D" id="1.20.58.90">
    <property type="match status" value="1"/>
</dbReference>
<evidence type="ECO:0000313" key="13">
    <source>
        <dbReference type="Proteomes" id="UP000054359"/>
    </source>
</evidence>
<feature type="non-terminal residue" evidence="12">
    <location>
        <position position="110"/>
    </location>
</feature>
<evidence type="ECO:0000256" key="7">
    <source>
        <dbReference type="ARBA" id="ARBA00023186"/>
    </source>
</evidence>